<accession>A0A7W4NXE8</accession>
<keyword evidence="3" id="KW-1185">Reference proteome</keyword>
<sequence length="178" mass="20245">MPTVLVVRPLISGQSLAPYVFDIRTLPDVRVVETTDGVYVSCVCGGVTWQLWMEKDLPGQKFFAFDQAYDGFTPLRAHEAIRFWRVLGGLSDPGPWRRMPPHVLNRYILALRVADARAAGASERQIAESLLDLPPRHHADWSDLSVRSQVRRLDRLARRMTDGGYRDLMGYPLSTRRP</sequence>
<protein>
    <submittedName>
        <fullName evidence="2">DUF2285 domain-containing protein</fullName>
    </submittedName>
</protein>
<dbReference type="Proteomes" id="UP000559860">
    <property type="component" value="Unassembled WGS sequence"/>
</dbReference>
<proteinExistence type="predicted"/>
<evidence type="ECO:0000259" key="1">
    <source>
        <dbReference type="Pfam" id="PF10074"/>
    </source>
</evidence>
<dbReference type="EMBL" id="JABEQD010000012">
    <property type="protein sequence ID" value="MBB2169662.1"/>
    <property type="molecule type" value="Genomic_DNA"/>
</dbReference>
<dbReference type="InterPro" id="IPR018754">
    <property type="entry name" value="RovC-like_DNA-bd"/>
</dbReference>
<comment type="caution">
    <text evidence="2">The sequence shown here is derived from an EMBL/GenBank/DDBJ whole genome shotgun (WGS) entry which is preliminary data.</text>
</comment>
<dbReference type="Pfam" id="PF10074">
    <property type="entry name" value="RovC_DNA-bd"/>
    <property type="match status" value="1"/>
</dbReference>
<reference evidence="2 3" key="1">
    <citation type="submission" date="2020-04" db="EMBL/GenBank/DDBJ databases">
        <title>Description of novel Gluconacetobacter.</title>
        <authorList>
            <person name="Sombolestani A."/>
        </authorList>
    </citation>
    <scope>NUCLEOTIDE SEQUENCE [LARGE SCALE GENOMIC DNA]</scope>
    <source>
        <strain evidence="2 3">LMG 27801</strain>
    </source>
</reference>
<evidence type="ECO:0000313" key="2">
    <source>
        <dbReference type="EMBL" id="MBB2169662.1"/>
    </source>
</evidence>
<organism evidence="2 3">
    <name type="scientific">Gluconacetobacter aggeris</name>
    <dbReference type="NCBI Taxonomy" id="1286186"/>
    <lineage>
        <taxon>Bacteria</taxon>
        <taxon>Pseudomonadati</taxon>
        <taxon>Pseudomonadota</taxon>
        <taxon>Alphaproteobacteria</taxon>
        <taxon>Acetobacterales</taxon>
        <taxon>Acetobacteraceae</taxon>
        <taxon>Gluconacetobacter</taxon>
    </lineage>
</organism>
<name>A0A7W4NXE8_9PROT</name>
<dbReference type="RefSeq" id="WP_182987166.1">
    <property type="nucleotide sequence ID" value="NZ_JABEQD010000012.1"/>
</dbReference>
<evidence type="ECO:0000313" key="3">
    <source>
        <dbReference type="Proteomes" id="UP000559860"/>
    </source>
</evidence>
<dbReference type="AlphaFoldDB" id="A0A7W4NXE8"/>
<feature type="domain" description="T6SS Transcription factor RovC-like DNA binding" evidence="1">
    <location>
        <begin position="70"/>
        <end position="169"/>
    </location>
</feature>
<gene>
    <name evidence="2" type="ORF">HLH36_15120</name>
</gene>